<dbReference type="AlphaFoldDB" id="A0A285J1L2"/>
<keyword evidence="2" id="KW-1185">Reference proteome</keyword>
<reference evidence="1 2" key="1">
    <citation type="submission" date="2017-09" db="EMBL/GenBank/DDBJ databases">
        <authorList>
            <person name="Ehlers B."/>
            <person name="Leendertz F.H."/>
        </authorList>
    </citation>
    <scope>NUCLEOTIDE SEQUENCE [LARGE SCALE GENOMIC DNA]</scope>
    <source>
        <strain evidence="1 2">CGMCC 4.6857</strain>
    </source>
</reference>
<evidence type="ECO:0000313" key="2">
    <source>
        <dbReference type="Proteomes" id="UP000219612"/>
    </source>
</evidence>
<protein>
    <submittedName>
        <fullName evidence="1">Uncharacterized protein</fullName>
    </submittedName>
</protein>
<accession>A0A285J1L2</accession>
<evidence type="ECO:0000313" key="1">
    <source>
        <dbReference type="EMBL" id="SNY54144.1"/>
    </source>
</evidence>
<organism evidence="1 2">
    <name type="scientific">Paractinoplanes atraurantiacus</name>
    <dbReference type="NCBI Taxonomy" id="1036182"/>
    <lineage>
        <taxon>Bacteria</taxon>
        <taxon>Bacillati</taxon>
        <taxon>Actinomycetota</taxon>
        <taxon>Actinomycetes</taxon>
        <taxon>Micromonosporales</taxon>
        <taxon>Micromonosporaceae</taxon>
        <taxon>Paractinoplanes</taxon>
    </lineage>
</organism>
<dbReference type="EMBL" id="OBDY01000015">
    <property type="protein sequence ID" value="SNY54144.1"/>
    <property type="molecule type" value="Genomic_DNA"/>
</dbReference>
<gene>
    <name evidence="1" type="ORF">SAMN05421748_1155</name>
</gene>
<proteinExistence type="predicted"/>
<dbReference type="RefSeq" id="WP_179855372.1">
    <property type="nucleotide sequence ID" value="NZ_OBDY01000015.1"/>
</dbReference>
<name>A0A285J1L2_9ACTN</name>
<sequence>MPSREILGHRLPLLGIDRPGPDTVMLDYSAPGEPTVAYIGFVSDEEYEEG</sequence>
<dbReference type="Proteomes" id="UP000219612">
    <property type="component" value="Unassembled WGS sequence"/>
</dbReference>